<name>G7CD25_MYCT3</name>
<evidence type="ECO:0000313" key="2">
    <source>
        <dbReference type="Proteomes" id="UP000004915"/>
    </source>
</evidence>
<keyword evidence="2" id="KW-1185">Reference proteome</keyword>
<dbReference type="AlphaFoldDB" id="G7CD25"/>
<organism evidence="1 2">
    <name type="scientific">Mycolicibacterium thermoresistibile (strain ATCC 19527 / DSM 44167 / CIP 105390 / JCM 6362 / NCTC 10409 / 316)</name>
    <name type="common">Mycobacterium thermoresistibile</name>
    <dbReference type="NCBI Taxonomy" id="1078020"/>
    <lineage>
        <taxon>Bacteria</taxon>
        <taxon>Bacillati</taxon>
        <taxon>Actinomycetota</taxon>
        <taxon>Actinomycetes</taxon>
        <taxon>Mycobacteriales</taxon>
        <taxon>Mycobacteriaceae</taxon>
        <taxon>Mycolicibacterium</taxon>
    </lineage>
</organism>
<sequence>MTSEIAMVPDSELSEPTLIVGPEVSTHEAAPLDGASPALL</sequence>
<protein>
    <submittedName>
        <fullName evidence="1">Uncharacterized protein</fullName>
    </submittedName>
</protein>
<dbReference type="Proteomes" id="UP000004915">
    <property type="component" value="Unassembled WGS sequence"/>
</dbReference>
<evidence type="ECO:0000313" key="1">
    <source>
        <dbReference type="EMBL" id="EHI14185.1"/>
    </source>
</evidence>
<reference evidence="1 2" key="1">
    <citation type="submission" date="2011-11" db="EMBL/GenBank/DDBJ databases">
        <authorList>
            <consortium name="Tuberculosis Structural Genomics Consortium"/>
            <person name="Ioerger T.R."/>
        </authorList>
    </citation>
    <scope>NUCLEOTIDE SEQUENCE [LARGE SCALE GENOMIC DNA]</scope>
    <source>
        <strain evidence="2">ATCC 19527 / DSM 44167 / CIP 105390 / JCM 6362 / NCTC 10409 / 316</strain>
    </source>
</reference>
<gene>
    <name evidence="1" type="ORF">KEK_04367</name>
</gene>
<comment type="caution">
    <text evidence="1">The sequence shown here is derived from an EMBL/GenBank/DDBJ whole genome shotgun (WGS) entry which is preliminary data.</text>
</comment>
<proteinExistence type="predicted"/>
<feature type="non-terminal residue" evidence="1">
    <location>
        <position position="40"/>
    </location>
</feature>
<dbReference type="EMBL" id="AGVE01000021">
    <property type="protein sequence ID" value="EHI14185.1"/>
    <property type="molecule type" value="Genomic_DNA"/>
</dbReference>
<accession>G7CD25</accession>